<feature type="transmembrane region" description="Helical" evidence="6">
    <location>
        <begin position="320"/>
        <end position="344"/>
    </location>
</feature>
<keyword evidence="4 6" id="KW-0472">Membrane</keyword>
<evidence type="ECO:0000313" key="9">
    <source>
        <dbReference type="Proteomes" id="UP000794436"/>
    </source>
</evidence>
<feature type="chain" id="PRO_5035468308" description="Sulfite exporter TauE/SafE" evidence="7">
    <location>
        <begin position="22"/>
        <end position="506"/>
    </location>
</feature>
<feature type="transmembrane region" description="Helical" evidence="6">
    <location>
        <begin position="45"/>
        <end position="73"/>
    </location>
</feature>
<dbReference type="EMBL" id="SPLM01000038">
    <property type="protein sequence ID" value="TMW64888.1"/>
    <property type="molecule type" value="Genomic_DNA"/>
</dbReference>
<accession>A0A8K1FNR3</accession>
<keyword evidence="2 6" id="KW-0812">Transmembrane</keyword>
<sequence>MPRFLLFLASTLLLSSVLVQAASSDDKEKGIPPLSQMGVYDVLGILFMALGLVVSSAGGVGGGAIMVPSMVLIMGFDIKLATPISNMAILGGAIANAMFNLSKRHPYVDRPLVDSDISLAMIPVVMGGAIIGALFSKLLPSYAISLLFVLVLFASGGRTLLKGVRLYKAEAAAKKAREEALAIEGTGGPSSNSYASLDSPRDEFNDNPLVNTSKGVRLAPTTAQTPVRKALDTITAARTSRVQRGSASSSQYVANDKQELQEEGSTSSEDPTTDSNDTLQQILDRERSLSWGKQGVIFVCYLGIVAASIANKAVDCGSPAYWVILLANIPWVAIFAVGIAFFLLKSHTRKQSAGYHFAEGDVQWNRATVTWFPLGCGIAGIVAGLFGVGGAIVTSPMLIEIGVIPEVTAATTALMVLYSSAAATAKYAVFDMIAWDWASLLCGVAFVVTAASQVVILGYVRRSGRQSVVVLCIGLSIVSGALLMTYQAVSTTISHVHDRFVIDFCS</sequence>
<keyword evidence="3 6" id="KW-1133">Transmembrane helix</keyword>
<dbReference type="Pfam" id="PF01925">
    <property type="entry name" value="TauE"/>
    <property type="match status" value="2"/>
</dbReference>
<feature type="compositionally biased region" description="Polar residues" evidence="5">
    <location>
        <begin position="263"/>
        <end position="276"/>
    </location>
</feature>
<organism evidence="8 9">
    <name type="scientific">Pythium oligandrum</name>
    <name type="common">Mycoparasitic fungus</name>
    <dbReference type="NCBI Taxonomy" id="41045"/>
    <lineage>
        <taxon>Eukaryota</taxon>
        <taxon>Sar</taxon>
        <taxon>Stramenopiles</taxon>
        <taxon>Oomycota</taxon>
        <taxon>Peronosporomycetes</taxon>
        <taxon>Pythiales</taxon>
        <taxon>Pythiaceae</taxon>
        <taxon>Pythium</taxon>
    </lineage>
</organism>
<dbReference type="GO" id="GO:0031464">
    <property type="term" value="C:Cul4A-RING E3 ubiquitin ligase complex"/>
    <property type="evidence" value="ECO:0007669"/>
    <property type="project" value="TreeGrafter"/>
</dbReference>
<dbReference type="Proteomes" id="UP000794436">
    <property type="component" value="Unassembled WGS sequence"/>
</dbReference>
<feature type="region of interest" description="Disordered" evidence="5">
    <location>
        <begin position="183"/>
        <end position="224"/>
    </location>
</feature>
<feature type="signal peptide" evidence="7">
    <location>
        <begin position="1"/>
        <end position="21"/>
    </location>
</feature>
<dbReference type="PANTHER" id="PTHR14255">
    <property type="entry name" value="CEREBLON"/>
    <property type="match status" value="1"/>
</dbReference>
<feature type="transmembrane region" description="Helical" evidence="6">
    <location>
        <begin position="295"/>
        <end position="314"/>
    </location>
</feature>
<dbReference type="GO" id="GO:0016567">
    <property type="term" value="P:protein ubiquitination"/>
    <property type="evidence" value="ECO:0007669"/>
    <property type="project" value="TreeGrafter"/>
</dbReference>
<evidence type="ECO:0000256" key="4">
    <source>
        <dbReference type="ARBA" id="ARBA00023136"/>
    </source>
</evidence>
<evidence type="ECO:0000313" key="8">
    <source>
        <dbReference type="EMBL" id="TMW64888.1"/>
    </source>
</evidence>
<keyword evidence="7" id="KW-0732">Signal</keyword>
<reference evidence="8" key="1">
    <citation type="submission" date="2019-03" db="EMBL/GenBank/DDBJ databases">
        <title>Long read genome sequence of the mycoparasitic Pythium oligandrum ATCC 38472 isolated from sugarbeet rhizosphere.</title>
        <authorList>
            <person name="Gaulin E."/>
        </authorList>
    </citation>
    <scope>NUCLEOTIDE SEQUENCE</scope>
    <source>
        <strain evidence="8">ATCC 38472_TT</strain>
    </source>
</reference>
<evidence type="ECO:0000256" key="1">
    <source>
        <dbReference type="ARBA" id="ARBA00004141"/>
    </source>
</evidence>
<feature type="transmembrane region" description="Helical" evidence="6">
    <location>
        <begin position="117"/>
        <end position="136"/>
    </location>
</feature>
<feature type="transmembrane region" description="Helical" evidence="6">
    <location>
        <begin position="467"/>
        <end position="489"/>
    </location>
</feature>
<evidence type="ECO:0000256" key="6">
    <source>
        <dbReference type="SAM" id="Phobius"/>
    </source>
</evidence>
<feature type="region of interest" description="Disordered" evidence="5">
    <location>
        <begin position="239"/>
        <end position="276"/>
    </location>
</feature>
<dbReference type="InterPro" id="IPR002781">
    <property type="entry name" value="TM_pro_TauE-like"/>
</dbReference>
<feature type="transmembrane region" description="Helical" evidence="6">
    <location>
        <begin position="142"/>
        <end position="161"/>
    </location>
</feature>
<dbReference type="OrthoDB" id="434519at2759"/>
<feature type="compositionally biased region" description="Polar residues" evidence="5">
    <location>
        <begin position="239"/>
        <end position="253"/>
    </location>
</feature>
<name>A0A8K1FNR3_PYTOL</name>
<gene>
    <name evidence="8" type="ORF">Poli38472_009055</name>
</gene>
<feature type="transmembrane region" description="Helical" evidence="6">
    <location>
        <begin position="371"/>
        <end position="393"/>
    </location>
</feature>
<evidence type="ECO:0000256" key="3">
    <source>
        <dbReference type="ARBA" id="ARBA00022989"/>
    </source>
</evidence>
<evidence type="ECO:0008006" key="10">
    <source>
        <dbReference type="Google" id="ProtNLM"/>
    </source>
</evidence>
<dbReference type="AlphaFoldDB" id="A0A8K1FNR3"/>
<comment type="caution">
    <text evidence="8">The sequence shown here is derived from an EMBL/GenBank/DDBJ whole genome shotgun (WGS) entry which is preliminary data.</text>
</comment>
<dbReference type="GO" id="GO:0016020">
    <property type="term" value="C:membrane"/>
    <property type="evidence" value="ECO:0007669"/>
    <property type="project" value="UniProtKB-SubCell"/>
</dbReference>
<comment type="subcellular location">
    <subcellularLocation>
        <location evidence="1">Membrane</location>
        <topology evidence="1">Multi-pass membrane protein</topology>
    </subcellularLocation>
</comment>
<feature type="transmembrane region" description="Helical" evidence="6">
    <location>
        <begin position="437"/>
        <end position="460"/>
    </location>
</feature>
<evidence type="ECO:0000256" key="5">
    <source>
        <dbReference type="SAM" id="MobiDB-lite"/>
    </source>
</evidence>
<evidence type="ECO:0000256" key="2">
    <source>
        <dbReference type="ARBA" id="ARBA00022692"/>
    </source>
</evidence>
<dbReference type="PANTHER" id="PTHR14255:SF3">
    <property type="entry name" value="SULFITE EXPORTER TAUE_SAFE FAMILY PROTEIN 5-RELATED"/>
    <property type="match status" value="1"/>
</dbReference>
<keyword evidence="9" id="KW-1185">Reference proteome</keyword>
<proteinExistence type="predicted"/>
<protein>
    <recommendedName>
        <fullName evidence="10">Sulfite exporter TauE/SafE</fullName>
    </recommendedName>
</protein>
<evidence type="ECO:0000256" key="7">
    <source>
        <dbReference type="SAM" id="SignalP"/>
    </source>
</evidence>